<keyword evidence="6" id="KW-0503">Monooxygenase</keyword>
<keyword evidence="4" id="KW-0521">NADP</keyword>
<dbReference type="Gene3D" id="3.50.50.60">
    <property type="entry name" value="FAD/NAD(P)-binding domain"/>
    <property type="match status" value="2"/>
</dbReference>
<keyword evidence="5" id="KW-0560">Oxidoreductase</keyword>
<dbReference type="GO" id="GO:0050661">
    <property type="term" value="F:NADP binding"/>
    <property type="evidence" value="ECO:0007669"/>
    <property type="project" value="InterPro"/>
</dbReference>
<accession>A0A2G3PPV5</accession>
<dbReference type="PANTHER" id="PTHR43098:SF5">
    <property type="entry name" value="DUAL-FUNCTIONAL MONOOXYGENASE_METHYLTRANSFERASE PSOF"/>
    <property type="match status" value="1"/>
</dbReference>
<comment type="similarity">
    <text evidence="1">Belongs to the FAD-binding monooxygenase family.</text>
</comment>
<protein>
    <submittedName>
        <fullName evidence="6">Steroid monooxygenase</fullName>
    </submittedName>
</protein>
<gene>
    <name evidence="6" type="ORF">CSW57_12995</name>
</gene>
<dbReference type="GO" id="GO:0050660">
    <property type="term" value="F:flavin adenine dinucleotide binding"/>
    <property type="evidence" value="ECO:0007669"/>
    <property type="project" value="InterPro"/>
</dbReference>
<keyword evidence="3" id="KW-0274">FAD</keyword>
<dbReference type="Proteomes" id="UP000225108">
    <property type="component" value="Unassembled WGS sequence"/>
</dbReference>
<comment type="caution">
    <text evidence="6">The sequence shown here is derived from an EMBL/GenBank/DDBJ whole genome shotgun (WGS) entry which is preliminary data.</text>
</comment>
<dbReference type="PRINTS" id="PR00411">
    <property type="entry name" value="PNDRDTASEI"/>
</dbReference>
<reference evidence="6 7" key="1">
    <citation type="submission" date="2017-10" db="EMBL/GenBank/DDBJ databases">
        <title>The draft genome sequence of Williamsia sp. BULT 1.1 isolated from the semi-arid grassland soils from South Africa.</title>
        <authorList>
            <person name="Kabwe M.H."/>
            <person name="Govender N."/>
            <person name="Mutseka Lunga P."/>
            <person name="Vikram S."/>
            <person name="Makhalanyane T.P."/>
        </authorList>
    </citation>
    <scope>NUCLEOTIDE SEQUENCE [LARGE SCALE GENOMIC DNA]</scope>
    <source>
        <strain evidence="6 7">BULT 1.1</strain>
    </source>
</reference>
<evidence type="ECO:0000256" key="5">
    <source>
        <dbReference type="ARBA" id="ARBA00023002"/>
    </source>
</evidence>
<evidence type="ECO:0000256" key="1">
    <source>
        <dbReference type="ARBA" id="ARBA00010139"/>
    </source>
</evidence>
<dbReference type="InterPro" id="IPR020946">
    <property type="entry name" value="Flavin_mOase-like"/>
</dbReference>
<dbReference type="GO" id="GO:0004499">
    <property type="term" value="F:N,N-dimethylaniline monooxygenase activity"/>
    <property type="evidence" value="ECO:0007669"/>
    <property type="project" value="InterPro"/>
</dbReference>
<keyword evidence="2" id="KW-0285">Flavoprotein</keyword>
<name>A0A2G3PPV5_WILMA</name>
<dbReference type="InterPro" id="IPR050775">
    <property type="entry name" value="FAD-binding_Monooxygenases"/>
</dbReference>
<sequence>MAAEVRGIWWLTRSRSSGTLITSGCLKCPDPSAQSRTAEPNRVVTESITNVTCEVPMNNRQAQDIADTANSAEEILDAIIVGGGVSGIYGLYRLTEQGHSVRLVERGAGLGGTWFYNRYPGARFDSDSYSYAYFFSDILADEWKWSERFAGQPEVERYFNFVVDRFDLRDKIQLNTTVTSARFDTTNNVWVVGYADGQQAIARFLVLATGMLSETYTPPFEGIDDFEGVKVHSGEWPAEGIDYAGKRVAIFGTGSSGVQLVQEVAKDAASLTVFQRNGHWVTPLNNRPFTPEEHDHFRQNFRALHAERQRHVGGHNHELETRMTFEVSEEERLQKYEELYNAPGLKVLTSAFLDTLSDPAANEDFTKFVEAKIREEVGDQELADKLIPTDHGIGMHRPPKGTGYYQTFKNDHVHLVDLKKTPVARFTKTGVVTTDEEFEFDVIIFATGFEAWLGALKRIDIRGKNDESLMDSWSGGPRTLLGMGVPGFPNLSFIAGVHSLGGNLPAFSESHGDWLADLITYVKTNNYSRAEVSEQAAQDWTEHVYESAKPVLLASGSWYQRGNIPGSDGKVLVYYGGLPNWVEKATEIADSGYKGIEFA</sequence>
<evidence type="ECO:0000256" key="4">
    <source>
        <dbReference type="ARBA" id="ARBA00022857"/>
    </source>
</evidence>
<dbReference type="EMBL" id="PEBD01000008">
    <property type="protein sequence ID" value="PHV67112.1"/>
    <property type="molecule type" value="Genomic_DNA"/>
</dbReference>
<evidence type="ECO:0000256" key="2">
    <source>
        <dbReference type="ARBA" id="ARBA00022630"/>
    </source>
</evidence>
<evidence type="ECO:0000313" key="6">
    <source>
        <dbReference type="EMBL" id="PHV67112.1"/>
    </source>
</evidence>
<dbReference type="SUPFAM" id="SSF51905">
    <property type="entry name" value="FAD/NAD(P)-binding domain"/>
    <property type="match status" value="2"/>
</dbReference>
<organism evidence="6 7">
    <name type="scientific">Williamsia marianensis</name>
    <dbReference type="NCBI Taxonomy" id="85044"/>
    <lineage>
        <taxon>Bacteria</taxon>
        <taxon>Bacillati</taxon>
        <taxon>Actinomycetota</taxon>
        <taxon>Actinomycetes</taxon>
        <taxon>Mycobacteriales</taxon>
        <taxon>Nocardiaceae</taxon>
        <taxon>Williamsia</taxon>
    </lineage>
</organism>
<proteinExistence type="inferred from homology"/>
<evidence type="ECO:0000313" key="7">
    <source>
        <dbReference type="Proteomes" id="UP000225108"/>
    </source>
</evidence>
<dbReference type="InterPro" id="IPR036188">
    <property type="entry name" value="FAD/NAD-bd_sf"/>
</dbReference>
<dbReference type="Pfam" id="PF00743">
    <property type="entry name" value="FMO-like"/>
    <property type="match status" value="1"/>
</dbReference>
<evidence type="ECO:0000256" key="3">
    <source>
        <dbReference type="ARBA" id="ARBA00022827"/>
    </source>
</evidence>
<dbReference type="AlphaFoldDB" id="A0A2G3PPV5"/>
<dbReference type="PANTHER" id="PTHR43098">
    <property type="entry name" value="L-ORNITHINE N(5)-MONOOXYGENASE-RELATED"/>
    <property type="match status" value="1"/>
</dbReference>